<dbReference type="OrthoDB" id="5348860at2"/>
<evidence type="ECO:0008006" key="4">
    <source>
        <dbReference type="Google" id="ProtNLM"/>
    </source>
</evidence>
<feature type="chain" id="PRO_5012003430" description="Lipoprotein" evidence="1">
    <location>
        <begin position="19"/>
        <end position="337"/>
    </location>
</feature>
<organism evidence="2 3">
    <name type="scientific">Vibrio spartinae</name>
    <dbReference type="NCBI Taxonomy" id="1918945"/>
    <lineage>
        <taxon>Bacteria</taxon>
        <taxon>Pseudomonadati</taxon>
        <taxon>Pseudomonadota</taxon>
        <taxon>Gammaproteobacteria</taxon>
        <taxon>Vibrionales</taxon>
        <taxon>Vibrionaceae</taxon>
        <taxon>Vibrio</taxon>
    </lineage>
</organism>
<evidence type="ECO:0000313" key="3">
    <source>
        <dbReference type="Proteomes" id="UP000184774"/>
    </source>
</evidence>
<reference evidence="2 3" key="1">
    <citation type="submission" date="2016-12" db="EMBL/GenBank/DDBJ databases">
        <authorList>
            <person name="Song W.-J."/>
            <person name="Kurnit D.M."/>
        </authorList>
    </citation>
    <scope>NUCLEOTIDE SEQUENCE [LARGE SCALE GENOMIC DNA]</scope>
    <source>
        <strain evidence="2 3">CECT 9026</strain>
    </source>
</reference>
<keyword evidence="1" id="KW-0732">Signal</keyword>
<feature type="signal peptide" evidence="1">
    <location>
        <begin position="1"/>
        <end position="18"/>
    </location>
</feature>
<evidence type="ECO:0000256" key="1">
    <source>
        <dbReference type="SAM" id="SignalP"/>
    </source>
</evidence>
<dbReference type="PROSITE" id="PS51257">
    <property type="entry name" value="PROKAR_LIPOPROTEIN"/>
    <property type="match status" value="1"/>
</dbReference>
<name>A0A1N6MAA8_9VIBR</name>
<sequence length="337" mass="37942">MKPLKILIFSSLMLLLQACTSSMVSSPSDHVTLGQSAEIQLPRIMFRGQLVIGPQTSSFTPCNSNQQFLLTLSAQQYQTLSQQVASPYQSIYGEIIGFLTAPSQTGYNADFRARLIAHQINYVSQDAVKGCSQPVQSTETQGQKPPWRVRMTSPETLAVKFGNSSPQQWPVKRVNHTEEHRVYTTPQGTLTLSPSVCQLNHQALYGWMATFNTQKGRYRGCARLGNQDPSTTWIATYHASSTRQDNFSVTLTLKADHTARTLYRYQNDPVPIVETGFWQALNADQIQVVMTQHQQQYLLSQRIFTRKGDQIHAPKEQVGQQIYHINEGGLTLYRSEP</sequence>
<dbReference type="EMBL" id="FSSB01000028">
    <property type="protein sequence ID" value="SIO96270.1"/>
    <property type="molecule type" value="Genomic_DNA"/>
</dbReference>
<dbReference type="RefSeq" id="WP_083602754.1">
    <property type="nucleotide sequence ID" value="NZ_AP024907.1"/>
</dbReference>
<accession>A0A1N6MAA8</accession>
<dbReference type="Proteomes" id="UP000184774">
    <property type="component" value="Unassembled WGS sequence"/>
</dbReference>
<protein>
    <recommendedName>
        <fullName evidence="4">Lipoprotein</fullName>
    </recommendedName>
</protein>
<dbReference type="AlphaFoldDB" id="A0A1N6MAA8"/>
<gene>
    <name evidence="2" type="ORF">VSP9026_04054</name>
</gene>
<evidence type="ECO:0000313" key="2">
    <source>
        <dbReference type="EMBL" id="SIO96270.1"/>
    </source>
</evidence>
<proteinExistence type="predicted"/>